<reference evidence="1" key="1">
    <citation type="journal article" date="2015" name="Antimicrob. Agents Chemother.">
        <title>Characterization of multiple NDM-1-producing Enterobacteriaceae isolates from the same patient.</title>
        <authorList>
            <person name="Tijet N."/>
            <person name="Richardson D."/>
            <person name="MacMullin G."/>
            <person name="Patel S.N."/>
            <person name="Melano R.G."/>
        </authorList>
    </citation>
    <scope>NUCLEOTIDE SEQUENCE</scope>
    <source>
        <strain evidence="1">GN568</strain>
        <plasmid evidence="1">pNDM-EcoGN568</plasmid>
    </source>
</reference>
<sequence>MLFVFGDQLSHFSLSEENKICLLMVFTMSKKTFKERGE</sequence>
<accession>A0A0E3DRR8</accession>
<organism evidence="1">
    <name type="scientific">Escherichia coli</name>
    <dbReference type="NCBI Taxonomy" id="562"/>
    <lineage>
        <taxon>Bacteria</taxon>
        <taxon>Pseudomonadati</taxon>
        <taxon>Pseudomonadota</taxon>
        <taxon>Gammaproteobacteria</taxon>
        <taxon>Enterobacterales</taxon>
        <taxon>Enterobacteriaceae</taxon>
        <taxon>Escherichia</taxon>
    </lineage>
</organism>
<keyword evidence="1" id="KW-0614">Plasmid</keyword>
<dbReference type="AlphaFoldDB" id="A0A0E3DRR8"/>
<name>A0A0E3DRR8_ECOLX</name>
<protein>
    <submittedName>
        <fullName evidence="1">Uncharacterized protein</fullName>
    </submittedName>
</protein>
<evidence type="ECO:0000313" key="1">
    <source>
        <dbReference type="EMBL" id="AIM48144.1"/>
    </source>
</evidence>
<geneLocation type="plasmid" evidence="1">
    <name>pNDM-EcoGN568</name>
</geneLocation>
<proteinExistence type="predicted"/>
<dbReference type="EMBL" id="KJ802404">
    <property type="protein sequence ID" value="AIM48144.1"/>
    <property type="molecule type" value="Genomic_DNA"/>
</dbReference>